<dbReference type="HOGENOM" id="CLU_3312285_0_0_5"/>
<protein>
    <submittedName>
        <fullName evidence="1">Uncharacterized protein</fullName>
    </submittedName>
</protein>
<sequence>MLKKRAREAGELFKDVIVSLTFGEVGYFINPNSGAAYHR</sequence>
<gene>
    <name evidence="1" type="ORF">thalar_02165</name>
</gene>
<reference evidence="2" key="1">
    <citation type="journal article" date="2013" name="Stand. Genomic Sci.">
        <title>Genome sequence of the Litoreibacter arenae type strain (DSM 19593(T)), a member of the Roseobacter clade isolated from sea sand.</title>
        <authorList>
            <person name="Riedel T."/>
            <person name="Fiebig A."/>
            <person name="Petersen J."/>
            <person name="Gronow S."/>
            <person name="Kyrpides N.C."/>
            <person name="Goker M."/>
            <person name="Klenk H.P."/>
        </authorList>
    </citation>
    <scope>NUCLEOTIDE SEQUENCE [LARGE SCALE GENOMIC DNA]</scope>
    <source>
        <strain evidence="2">DSM 19593</strain>
    </source>
</reference>
<keyword evidence="2" id="KW-1185">Reference proteome</keyword>
<dbReference type="EMBL" id="AONI01000010">
    <property type="protein sequence ID" value="EPX79340.1"/>
    <property type="molecule type" value="Genomic_DNA"/>
</dbReference>
<evidence type="ECO:0000313" key="1">
    <source>
        <dbReference type="EMBL" id="EPX79340.1"/>
    </source>
</evidence>
<comment type="caution">
    <text evidence="1">The sequence shown here is derived from an EMBL/GenBank/DDBJ whole genome shotgun (WGS) entry which is preliminary data.</text>
</comment>
<proteinExistence type="predicted"/>
<dbReference type="Proteomes" id="UP000015351">
    <property type="component" value="Unassembled WGS sequence"/>
</dbReference>
<accession>S9RMJ5</accession>
<evidence type="ECO:0000313" key="2">
    <source>
        <dbReference type="Proteomes" id="UP000015351"/>
    </source>
</evidence>
<dbReference type="AlphaFoldDB" id="S9RMJ5"/>
<name>S9RMJ5_9RHOB</name>
<organism evidence="1 2">
    <name type="scientific">Litoreibacter arenae DSM 19593</name>
    <dbReference type="NCBI Taxonomy" id="1123360"/>
    <lineage>
        <taxon>Bacteria</taxon>
        <taxon>Pseudomonadati</taxon>
        <taxon>Pseudomonadota</taxon>
        <taxon>Alphaproteobacteria</taxon>
        <taxon>Rhodobacterales</taxon>
        <taxon>Roseobacteraceae</taxon>
        <taxon>Litoreibacter</taxon>
    </lineage>
</organism>